<name>A0A7W3RI03_PRIAR</name>
<reference evidence="1" key="1">
    <citation type="submission" date="2020-08" db="EMBL/GenBank/DDBJ databases">
        <title>Functional genomics of gut bacteria from endangered species of beetles.</title>
        <authorList>
            <person name="Carlos-Shanley C."/>
        </authorList>
    </citation>
    <scope>NUCLEOTIDE SEQUENCE [LARGE SCALE GENOMIC DNA]</scope>
    <source>
        <strain evidence="1">S00060</strain>
    </source>
</reference>
<keyword evidence="2" id="KW-1185">Reference proteome</keyword>
<comment type="caution">
    <text evidence="1">The sequence shown here is derived from an EMBL/GenBank/DDBJ whole genome shotgun (WGS) entry which is preliminary data.</text>
</comment>
<accession>A0A7W3RI03</accession>
<dbReference type="SUPFAM" id="SSF56112">
    <property type="entry name" value="Protein kinase-like (PK-like)"/>
    <property type="match status" value="1"/>
</dbReference>
<keyword evidence="1" id="KW-0808">Transferase</keyword>
<evidence type="ECO:0000313" key="1">
    <source>
        <dbReference type="EMBL" id="MBA9042287.1"/>
    </source>
</evidence>
<dbReference type="EMBL" id="JACJHT010000010">
    <property type="protein sequence ID" value="MBA9042287.1"/>
    <property type="molecule type" value="Genomic_DNA"/>
</dbReference>
<dbReference type="RefSeq" id="WP_182527961.1">
    <property type="nucleotide sequence ID" value="NZ_JACJHT010000010.1"/>
</dbReference>
<dbReference type="InterPro" id="IPR011009">
    <property type="entry name" value="Kinase-like_dom_sf"/>
</dbReference>
<dbReference type="Gene3D" id="1.10.510.10">
    <property type="entry name" value="Transferase(Phosphotransferase) domain 1"/>
    <property type="match status" value="1"/>
</dbReference>
<keyword evidence="1" id="KW-0418">Kinase</keyword>
<sequence>MKDFSPTINHKHNKVIRKEDLKEYEIIGDGADGIVYQLTSDRCIKFFFKEETQQRELEALRIGQSSPVMPRLYQYGANFIVMEYIKGFSLARYLKKHGQLTKPLVEKILNMLDELKKLGFTRYDAEIRHVLINELGDLKVIDHKRAFTSDQPVPVKLLKGFKKLGLTDEFLKFVREIRPSVYDEWKKYK</sequence>
<dbReference type="AlphaFoldDB" id="A0A7W3RI03"/>
<proteinExistence type="predicted"/>
<dbReference type="GO" id="GO:0016301">
    <property type="term" value="F:kinase activity"/>
    <property type="evidence" value="ECO:0007669"/>
    <property type="project" value="UniProtKB-KW"/>
</dbReference>
<evidence type="ECO:0000313" key="2">
    <source>
        <dbReference type="Proteomes" id="UP000543174"/>
    </source>
</evidence>
<protein>
    <submittedName>
        <fullName evidence="1">Ser/Thr protein kinase</fullName>
    </submittedName>
</protein>
<gene>
    <name evidence="1" type="ORF">HNP21_005422</name>
</gene>
<organism evidence="1 2">
    <name type="scientific">Priestia aryabhattai</name>
    <name type="common">Bacillus aryabhattai</name>
    <dbReference type="NCBI Taxonomy" id="412384"/>
    <lineage>
        <taxon>Bacteria</taxon>
        <taxon>Bacillati</taxon>
        <taxon>Bacillota</taxon>
        <taxon>Bacilli</taxon>
        <taxon>Bacillales</taxon>
        <taxon>Bacillaceae</taxon>
        <taxon>Priestia</taxon>
    </lineage>
</organism>
<dbReference type="Proteomes" id="UP000543174">
    <property type="component" value="Unassembled WGS sequence"/>
</dbReference>